<feature type="compositionally biased region" description="Basic and acidic residues" evidence="1">
    <location>
        <begin position="62"/>
        <end position="72"/>
    </location>
</feature>
<reference evidence="3" key="1">
    <citation type="journal article" date="2012" name="Nat. Genet.">
        <title>Lifestyle transitions in plant pathogenic Colletotrichum fungi deciphered by genome and transcriptome analyses.</title>
        <authorList>
            <person name="O'Connell R.J."/>
            <person name="Thon M.R."/>
            <person name="Hacquard S."/>
            <person name="Amyotte S.G."/>
            <person name="Kleemann J."/>
            <person name="Torres M.F."/>
            <person name="Damm U."/>
            <person name="Buiate E.A."/>
            <person name="Epstein L."/>
            <person name="Alkan N."/>
            <person name="Altmueller J."/>
            <person name="Alvarado-Balderrama L."/>
            <person name="Bauser C.A."/>
            <person name="Becker C."/>
            <person name="Birren B.W."/>
            <person name="Chen Z."/>
            <person name="Choi J."/>
            <person name="Crouch J.A."/>
            <person name="Duvick J.P."/>
            <person name="Farman M.A."/>
            <person name="Gan P."/>
            <person name="Heiman D."/>
            <person name="Henrissat B."/>
            <person name="Howard R.J."/>
            <person name="Kabbage M."/>
            <person name="Koch C."/>
            <person name="Kracher B."/>
            <person name="Kubo Y."/>
            <person name="Law A.D."/>
            <person name="Lebrun M.-H."/>
            <person name="Lee Y.-H."/>
            <person name="Miyara I."/>
            <person name="Moore N."/>
            <person name="Neumann U."/>
            <person name="Nordstroem K."/>
            <person name="Panaccione D.G."/>
            <person name="Panstruga R."/>
            <person name="Place M."/>
            <person name="Proctor R.H."/>
            <person name="Prusky D."/>
            <person name="Rech G."/>
            <person name="Reinhardt R."/>
            <person name="Rollins J.A."/>
            <person name="Rounsley S."/>
            <person name="Schardl C.L."/>
            <person name="Schwartz D.C."/>
            <person name="Shenoy N."/>
            <person name="Shirasu K."/>
            <person name="Sikhakolli U.R."/>
            <person name="Stueber K."/>
            <person name="Sukno S.A."/>
            <person name="Sweigard J.A."/>
            <person name="Takano Y."/>
            <person name="Takahara H."/>
            <person name="Trail F."/>
            <person name="van der Does H.C."/>
            <person name="Voll L.M."/>
            <person name="Will I."/>
            <person name="Young S."/>
            <person name="Zeng Q."/>
            <person name="Zhang J."/>
            <person name="Zhou S."/>
            <person name="Dickman M.B."/>
            <person name="Schulze-Lefert P."/>
            <person name="Ver Loren van Themaat E."/>
            <person name="Ma L.-J."/>
            <person name="Vaillancourt L.J."/>
        </authorList>
    </citation>
    <scope>NUCLEOTIDE SEQUENCE [LARGE SCALE GENOMIC DNA]</scope>
    <source>
        <strain evidence="3">IMI 349063</strain>
    </source>
</reference>
<evidence type="ECO:0000313" key="3">
    <source>
        <dbReference type="Proteomes" id="UP000007174"/>
    </source>
</evidence>
<dbReference type="Proteomes" id="UP000007174">
    <property type="component" value="Unassembled WGS sequence"/>
</dbReference>
<dbReference type="AlphaFoldDB" id="H1VNC4"/>
<evidence type="ECO:0000256" key="1">
    <source>
        <dbReference type="SAM" id="MobiDB-lite"/>
    </source>
</evidence>
<proteinExistence type="predicted"/>
<evidence type="ECO:0000313" key="2">
    <source>
        <dbReference type="EMBL" id="CCF41728.1"/>
    </source>
</evidence>
<name>H1VNC4_COLHI</name>
<protein>
    <submittedName>
        <fullName evidence="2">Uncharacterized protein</fullName>
    </submittedName>
</protein>
<dbReference type="HOGENOM" id="CLU_2729078_0_0_1"/>
<dbReference type="EMBL" id="CACQ02004894">
    <property type="protein sequence ID" value="CCF41728.1"/>
    <property type="molecule type" value="Genomic_DNA"/>
</dbReference>
<sequence>HRQCVRGRVSRLAPTVLFSNLDQMYPASRVCEGAGLERRPSRDALQVQRGATSPCPSGFMRDPYHQIKSDKL</sequence>
<organism evidence="2 3">
    <name type="scientific">Colletotrichum higginsianum (strain IMI 349063)</name>
    <name type="common">Crucifer anthracnose fungus</name>
    <dbReference type="NCBI Taxonomy" id="759273"/>
    <lineage>
        <taxon>Eukaryota</taxon>
        <taxon>Fungi</taxon>
        <taxon>Dikarya</taxon>
        <taxon>Ascomycota</taxon>
        <taxon>Pezizomycotina</taxon>
        <taxon>Sordariomycetes</taxon>
        <taxon>Hypocreomycetidae</taxon>
        <taxon>Glomerellales</taxon>
        <taxon>Glomerellaceae</taxon>
        <taxon>Colletotrichum</taxon>
        <taxon>Colletotrichum destructivum species complex</taxon>
    </lineage>
</organism>
<feature type="region of interest" description="Disordered" evidence="1">
    <location>
        <begin position="36"/>
        <end position="72"/>
    </location>
</feature>
<feature type="non-terminal residue" evidence="2">
    <location>
        <position position="72"/>
    </location>
</feature>
<accession>H1VNC4</accession>
<gene>
    <name evidence="2" type="ORF">CH063_11922</name>
</gene>